<reference evidence="19 20" key="1">
    <citation type="journal article" date="2018" name="Genome Biol. Evol.">
        <title>Cladogenesis and Genomic Streamlining in Extracellular Endosymbionts of Tropical Stink Bugs.</title>
        <authorList>
            <person name="Otero-Bravo A."/>
            <person name="Goffredi S."/>
            <person name="Sabree Z.L."/>
        </authorList>
    </citation>
    <scope>NUCLEOTIDE SEQUENCE [LARGE SCALE GENOMIC DNA]</scope>
    <source>
        <strain evidence="19 20">SoEO</strain>
    </source>
</reference>
<dbReference type="SUPFAM" id="SSF53244">
    <property type="entry name" value="MurD-like peptide ligases, peptide-binding domain"/>
    <property type="match status" value="1"/>
</dbReference>
<evidence type="ECO:0000256" key="4">
    <source>
        <dbReference type="ARBA" id="ARBA00008276"/>
    </source>
</evidence>
<dbReference type="AlphaFoldDB" id="A0A2P5T2Q9"/>
<feature type="domain" description="Mur ligase C-terminal" evidence="17">
    <location>
        <begin position="288"/>
        <end position="404"/>
    </location>
</feature>
<comment type="catalytic activity">
    <reaction evidence="15">
        <text>7,8-dihydropteroate + L-glutamate + ATP = 7,8-dihydrofolate + ADP + phosphate + H(+)</text>
        <dbReference type="Rhea" id="RHEA:23584"/>
        <dbReference type="ChEBI" id="CHEBI:15378"/>
        <dbReference type="ChEBI" id="CHEBI:17839"/>
        <dbReference type="ChEBI" id="CHEBI:29985"/>
        <dbReference type="ChEBI" id="CHEBI:30616"/>
        <dbReference type="ChEBI" id="CHEBI:43474"/>
        <dbReference type="ChEBI" id="CHEBI:57451"/>
        <dbReference type="ChEBI" id="CHEBI:456216"/>
        <dbReference type="EC" id="6.3.2.12"/>
    </reaction>
</comment>
<keyword evidence="7" id="KW-0479">Metal-binding</keyword>
<dbReference type="Gene3D" id="3.90.190.20">
    <property type="entry name" value="Mur ligase, C-terminal domain"/>
    <property type="match status" value="1"/>
</dbReference>
<dbReference type="PANTHER" id="PTHR11136">
    <property type="entry name" value="FOLYLPOLYGLUTAMATE SYNTHASE-RELATED"/>
    <property type="match status" value="1"/>
</dbReference>
<dbReference type="InterPro" id="IPR018109">
    <property type="entry name" value="Folylpolyglutamate_synth_CS"/>
</dbReference>
<organism evidence="19 20">
    <name type="scientific">Candidatus Pantoea edessiphila</name>
    <dbReference type="NCBI Taxonomy" id="2044610"/>
    <lineage>
        <taxon>Bacteria</taxon>
        <taxon>Pseudomonadati</taxon>
        <taxon>Pseudomonadota</taxon>
        <taxon>Gammaproteobacteria</taxon>
        <taxon>Enterobacterales</taxon>
        <taxon>Erwiniaceae</taxon>
        <taxon>Pantoea</taxon>
    </lineage>
</organism>
<dbReference type="GO" id="GO:0046656">
    <property type="term" value="P:folic acid biosynthetic process"/>
    <property type="evidence" value="ECO:0007669"/>
    <property type="project" value="UniProtKB-KW"/>
</dbReference>
<evidence type="ECO:0000313" key="20">
    <source>
        <dbReference type="Proteomes" id="UP000295937"/>
    </source>
</evidence>
<evidence type="ECO:0000256" key="8">
    <source>
        <dbReference type="ARBA" id="ARBA00022741"/>
    </source>
</evidence>
<comment type="pathway">
    <text evidence="2">Cofactor biosynthesis; tetrahydrofolate biosynthesis; 7,8-dihydrofolate from 2-amino-4-hydroxy-6-hydroxymethyl-7,8-dihydropteridine diphosphate and 4-aminobenzoate: step 2/2.</text>
</comment>
<comment type="catalytic activity">
    <reaction evidence="14">
        <text>(6R)-5,10-methylenetetrahydrofolyl-(gamma-L-Glu)(n) + L-glutamate + ATP = (6R)-5,10-methylenetetrahydrofolyl-(gamma-L-Glu)(n+1) + ADP + phosphate + H(+)</text>
        <dbReference type="Rhea" id="RHEA:51912"/>
        <dbReference type="Rhea" id="RHEA-COMP:13257"/>
        <dbReference type="Rhea" id="RHEA-COMP:13258"/>
        <dbReference type="ChEBI" id="CHEBI:15378"/>
        <dbReference type="ChEBI" id="CHEBI:29985"/>
        <dbReference type="ChEBI" id="CHEBI:30616"/>
        <dbReference type="ChEBI" id="CHEBI:43474"/>
        <dbReference type="ChEBI" id="CHEBI:136572"/>
        <dbReference type="ChEBI" id="CHEBI:456216"/>
        <dbReference type="EC" id="6.3.2.17"/>
    </reaction>
</comment>
<name>A0A2P5T2Q9_9GAMM</name>
<dbReference type="PROSITE" id="PS01012">
    <property type="entry name" value="FOLYLPOLYGLU_SYNT_2"/>
    <property type="match status" value="1"/>
</dbReference>
<comment type="pathway">
    <text evidence="3">Cofactor biosynthesis; tetrahydrofolylpolyglutamate biosynthesis.</text>
</comment>
<proteinExistence type="inferred from homology"/>
<sequence>MKNNIKLPKQTDSLASWLNYLEFINKQTCLDTKSIKLVAKSLKLLQPKEFVFIVSGTNGKGTTCRVIEMLLIQAGYRVGVYSSPHFLNYTERIRIQGNLLDEKQHIYSFIEIEKKRINNLLTYFEFSTLSALILFKQSNLDVIILEVGVGGRLDATNIIDADVAIITNIALDHMDLLGSDREKISIEKAGIFRSGKLAIIGEPDIPYKFKIIAKEKRTTLLKVNKDWFYYKKKNSWSLFDRYGLLNNLPFTQIPLSNVAVALIALRTSGFKIPTKIIYEQLPLINLPGRFQTICKSPHIILDVAHNPHAANYLSHRLNKLLKRGKTHAVVGMLKDKDIKGTLIALINQIDYWYCATLNCPRGAKADQLALYLQNSYIFSDIKSAWQKALENAEPKDIILVFGSFITVTEIMKITSINKLFDKH</sequence>
<accession>A0A2P5T2Q9</accession>
<dbReference type="PIRSF" id="PIRSF001563">
    <property type="entry name" value="Folylpolyglu_synth"/>
    <property type="match status" value="1"/>
</dbReference>
<dbReference type="InterPro" id="IPR001645">
    <property type="entry name" value="Folylpolyglutamate_synth"/>
</dbReference>
<evidence type="ECO:0000256" key="11">
    <source>
        <dbReference type="ARBA" id="ARBA00022909"/>
    </source>
</evidence>
<dbReference type="Pfam" id="PF02875">
    <property type="entry name" value="Mur_ligase_C"/>
    <property type="match status" value="1"/>
</dbReference>
<evidence type="ECO:0000256" key="10">
    <source>
        <dbReference type="ARBA" id="ARBA00022842"/>
    </source>
</evidence>
<keyword evidence="6 16" id="KW-0436">Ligase</keyword>
<evidence type="ECO:0000256" key="13">
    <source>
        <dbReference type="ARBA" id="ARBA00047808"/>
    </source>
</evidence>
<dbReference type="InterPro" id="IPR036615">
    <property type="entry name" value="Mur_ligase_C_dom_sf"/>
</dbReference>
<protein>
    <recommendedName>
        <fullName evidence="5 16">Dihydrofolate synthase/folylpolyglutamate synthase</fullName>
    </recommendedName>
</protein>
<evidence type="ECO:0000256" key="12">
    <source>
        <dbReference type="ARBA" id="ARBA00047493"/>
    </source>
</evidence>
<dbReference type="GO" id="GO:0046872">
    <property type="term" value="F:metal ion binding"/>
    <property type="evidence" value="ECO:0007669"/>
    <property type="project" value="UniProtKB-KW"/>
</dbReference>
<keyword evidence="8 16" id="KW-0547">Nucleotide-binding</keyword>
<gene>
    <name evidence="19" type="ORF">CRV09_01145</name>
</gene>
<dbReference type="PROSITE" id="PS01011">
    <property type="entry name" value="FOLYLPOLYGLU_SYNT_1"/>
    <property type="match status" value="1"/>
</dbReference>
<dbReference type="InterPro" id="IPR013221">
    <property type="entry name" value="Mur_ligase_cen"/>
</dbReference>
<comment type="catalytic activity">
    <reaction evidence="12">
        <text>(6S)-5,6,7,8-tetrahydrofolyl-(gamma-L-Glu)(n) + L-glutamate + ATP = (6S)-5,6,7,8-tetrahydrofolyl-(gamma-L-Glu)(n+1) + ADP + phosphate + H(+)</text>
        <dbReference type="Rhea" id="RHEA:10580"/>
        <dbReference type="Rhea" id="RHEA-COMP:14738"/>
        <dbReference type="Rhea" id="RHEA-COMP:14740"/>
        <dbReference type="ChEBI" id="CHEBI:15378"/>
        <dbReference type="ChEBI" id="CHEBI:29985"/>
        <dbReference type="ChEBI" id="CHEBI:30616"/>
        <dbReference type="ChEBI" id="CHEBI:43474"/>
        <dbReference type="ChEBI" id="CHEBI:141005"/>
        <dbReference type="ChEBI" id="CHEBI:456216"/>
        <dbReference type="EC" id="6.3.2.17"/>
    </reaction>
</comment>
<comment type="similarity">
    <text evidence="4 16">Belongs to the folylpolyglutamate synthase family.</text>
</comment>
<dbReference type="InterPro" id="IPR004101">
    <property type="entry name" value="Mur_ligase_C"/>
</dbReference>
<dbReference type="Pfam" id="PF08245">
    <property type="entry name" value="Mur_ligase_M"/>
    <property type="match status" value="1"/>
</dbReference>
<evidence type="ECO:0000256" key="16">
    <source>
        <dbReference type="PIRNR" id="PIRNR001563"/>
    </source>
</evidence>
<evidence type="ECO:0000256" key="6">
    <source>
        <dbReference type="ARBA" id="ARBA00022598"/>
    </source>
</evidence>
<dbReference type="RefSeq" id="WP_136132320.1">
    <property type="nucleotide sequence ID" value="NZ_PDKR01000001.1"/>
</dbReference>
<comment type="catalytic activity">
    <reaction evidence="13">
        <text>10-formyltetrahydrofolyl-(gamma-L-Glu)(n) + L-glutamate + ATP = 10-formyltetrahydrofolyl-(gamma-L-Glu)(n+1) + ADP + phosphate + H(+)</text>
        <dbReference type="Rhea" id="RHEA:51904"/>
        <dbReference type="Rhea" id="RHEA-COMP:13088"/>
        <dbReference type="Rhea" id="RHEA-COMP:14300"/>
        <dbReference type="ChEBI" id="CHEBI:15378"/>
        <dbReference type="ChEBI" id="CHEBI:29985"/>
        <dbReference type="ChEBI" id="CHEBI:30616"/>
        <dbReference type="ChEBI" id="CHEBI:43474"/>
        <dbReference type="ChEBI" id="CHEBI:134413"/>
        <dbReference type="ChEBI" id="CHEBI:456216"/>
        <dbReference type="EC" id="6.3.2.17"/>
    </reaction>
</comment>
<dbReference type="GO" id="GO:0005524">
    <property type="term" value="F:ATP binding"/>
    <property type="evidence" value="ECO:0007669"/>
    <property type="project" value="UniProtKB-KW"/>
</dbReference>
<evidence type="ECO:0000256" key="5">
    <source>
        <dbReference type="ARBA" id="ARBA00019357"/>
    </source>
</evidence>
<dbReference type="GO" id="GO:0004326">
    <property type="term" value="F:tetrahydrofolylpolyglutamate synthase activity"/>
    <property type="evidence" value="ECO:0007669"/>
    <property type="project" value="UniProtKB-EC"/>
</dbReference>
<keyword evidence="10" id="KW-0460">Magnesium</keyword>
<evidence type="ECO:0000259" key="17">
    <source>
        <dbReference type="Pfam" id="PF02875"/>
    </source>
</evidence>
<evidence type="ECO:0000256" key="14">
    <source>
        <dbReference type="ARBA" id="ARBA00049035"/>
    </source>
</evidence>
<evidence type="ECO:0000256" key="9">
    <source>
        <dbReference type="ARBA" id="ARBA00022840"/>
    </source>
</evidence>
<evidence type="ECO:0000256" key="15">
    <source>
        <dbReference type="ARBA" id="ARBA00049161"/>
    </source>
</evidence>
<evidence type="ECO:0000256" key="1">
    <source>
        <dbReference type="ARBA" id="ARBA00002714"/>
    </source>
</evidence>
<keyword evidence="9 16" id="KW-0067">ATP-binding</keyword>
<dbReference type="Proteomes" id="UP000295937">
    <property type="component" value="Unassembled WGS sequence"/>
</dbReference>
<dbReference type="UniPathway" id="UPA00077">
    <property type="reaction ID" value="UER00157"/>
</dbReference>
<dbReference type="GO" id="GO:0046654">
    <property type="term" value="P:tetrahydrofolate biosynthetic process"/>
    <property type="evidence" value="ECO:0007669"/>
    <property type="project" value="UniProtKB-UniPathway"/>
</dbReference>
<evidence type="ECO:0000313" key="19">
    <source>
        <dbReference type="EMBL" id="PPI88894.1"/>
    </source>
</evidence>
<dbReference type="OrthoDB" id="9809356at2"/>
<dbReference type="SUPFAM" id="SSF53623">
    <property type="entry name" value="MurD-like peptide ligases, catalytic domain"/>
    <property type="match status" value="1"/>
</dbReference>
<evidence type="ECO:0000259" key="18">
    <source>
        <dbReference type="Pfam" id="PF08245"/>
    </source>
</evidence>
<dbReference type="EMBL" id="PDKR01000001">
    <property type="protein sequence ID" value="PPI88894.1"/>
    <property type="molecule type" value="Genomic_DNA"/>
</dbReference>
<keyword evidence="11" id="KW-0289">Folate biosynthesis</keyword>
<evidence type="ECO:0000256" key="7">
    <source>
        <dbReference type="ARBA" id="ARBA00022723"/>
    </source>
</evidence>
<dbReference type="InterPro" id="IPR036565">
    <property type="entry name" value="Mur-like_cat_sf"/>
</dbReference>
<dbReference type="NCBIfam" id="TIGR01499">
    <property type="entry name" value="folC"/>
    <property type="match status" value="1"/>
</dbReference>
<dbReference type="FunFam" id="3.90.190.20:FF:000005">
    <property type="entry name" value="Dihydrofolate synthase/folylpolyglutamate synthase"/>
    <property type="match status" value="1"/>
</dbReference>
<comment type="function">
    <text evidence="1 16">Functions in two distinct reactions of the de novo folate biosynthetic pathway. Catalyzes the addition of a glutamate residue to dihydropteroate (7,8-dihydropteroate or H2Pte) to form dihydrofolate (7,8-dihydrofolate monoglutamate or H2Pte-Glu). Also catalyzes successive additions of L-glutamate to tetrahydrofolate or 10-formyltetrahydrofolate or 5,10-methylenetetrahydrofolate, leading to folylpolyglutamate derivatives.</text>
</comment>
<comment type="caution">
    <text evidence="19">The sequence shown here is derived from an EMBL/GenBank/DDBJ whole genome shotgun (WGS) entry which is preliminary data.</text>
</comment>
<dbReference type="NCBIfam" id="NF008101">
    <property type="entry name" value="PRK10846.1"/>
    <property type="match status" value="1"/>
</dbReference>
<evidence type="ECO:0000256" key="3">
    <source>
        <dbReference type="ARBA" id="ARBA00005150"/>
    </source>
</evidence>
<feature type="domain" description="Mur ligase central" evidence="18">
    <location>
        <begin position="54"/>
        <end position="204"/>
    </location>
</feature>
<evidence type="ECO:0000256" key="2">
    <source>
        <dbReference type="ARBA" id="ARBA00004799"/>
    </source>
</evidence>
<dbReference type="Gene3D" id="3.40.1190.10">
    <property type="entry name" value="Mur-like, catalytic domain"/>
    <property type="match status" value="1"/>
</dbReference>
<dbReference type="GO" id="GO:0005737">
    <property type="term" value="C:cytoplasm"/>
    <property type="evidence" value="ECO:0007669"/>
    <property type="project" value="TreeGrafter"/>
</dbReference>
<dbReference type="PANTHER" id="PTHR11136:SF0">
    <property type="entry name" value="DIHYDROFOLATE SYNTHETASE-RELATED"/>
    <property type="match status" value="1"/>
</dbReference>
<dbReference type="GO" id="GO:0008841">
    <property type="term" value="F:dihydrofolate synthase activity"/>
    <property type="evidence" value="ECO:0007669"/>
    <property type="project" value="UniProtKB-EC"/>
</dbReference>